<dbReference type="Proteomes" id="UP001217485">
    <property type="component" value="Unassembled WGS sequence"/>
</dbReference>
<gene>
    <name evidence="1" type="ORF">POL72_11960</name>
</gene>
<evidence type="ECO:0000313" key="2">
    <source>
        <dbReference type="Proteomes" id="UP001217485"/>
    </source>
</evidence>
<dbReference type="SUPFAM" id="SSF89372">
    <property type="entry name" value="Fucose-specific lectin"/>
    <property type="match status" value="1"/>
</dbReference>
<keyword evidence="2" id="KW-1185">Reference proteome</keyword>
<reference evidence="1 2" key="1">
    <citation type="submission" date="2023-01" db="EMBL/GenBank/DDBJ databases">
        <title>Minimal conservation of predation-associated metabolite biosynthetic gene clusters underscores biosynthetic potential of Myxococcota including descriptions for ten novel species: Archangium lansinium sp. nov., Myxococcus landrumus sp. nov., Nannocystis bai.</title>
        <authorList>
            <person name="Ahearne A."/>
            <person name="Stevens C."/>
            <person name="Dowd S."/>
        </authorList>
    </citation>
    <scope>NUCLEOTIDE SEQUENCE [LARGE SCALE GENOMIC DNA]</scope>
    <source>
        <strain evidence="1 2">WIWO2</strain>
    </source>
</reference>
<name>A0ABT5BWE1_9BACT</name>
<proteinExistence type="predicted"/>
<accession>A0ABT5BWE1</accession>
<protein>
    <submittedName>
        <fullName evidence="1">Uncharacterized protein</fullName>
    </submittedName>
</protein>
<sequence>MEQEFPAFDQIALGNGSCGDLYVFGLARQPQSNRGTLYLAALQAVNTGAWLVPSYDVLGFAPRIESLVVGKGNHGNLQLIGLLDQRVYLAAWQDNKTGSWNSYDANPLDPDGFRWKSIALGKGYQDNLYVIGLTDDGKVYRGPWLNRSGSWDKSTELLGDATHNWDAVAVGKGNDGNLQVLGVYNDQVYLVAWQDQCDGRWHHSGRVMVSYDKIDSIGAGNGNQNNLQVIALARGQQDREDRLHLSQWQSSNNGEWHGGGDVLRFASSVQSFAIGNGNNDNLQLVGIADKRINLAAWQDATNGSWHGYDHNPLDAKGSEWLAIALGHGYQDDLYVVSLGIDRKIYLGAYQTCSNGKWHPGPASPLTNGSGRWNKLRLRDVPAAFSALPDLYSAEINYTLSSWDTWEPLPLTSHYQGMARYHDYYVLPFSAPKPVTLGVESKIVVLDRSTRRELRRIELPEASRPHPGGCQIVGDFLAVELESYNEEEPSILRFYWLGSMGKDRDPWLLPAAITVPRALNGVTALAITDVGTPPNRYYVLALRSGRDGQELTCFKIAGHLLDDPELKLGDPIYIDTSFQVPDGKKHGPDNMNLLTDAKGNLYLVTMGGNSNAPLETNFEDWADLWRVDLERRKLDFVQSKHVHTSAGLRVATGVHLRFGAGTWVEDQSRMAMYASGPQGQLPAPGIKAILATNEFVAKPG</sequence>
<comment type="caution">
    <text evidence="1">The sequence shown here is derived from an EMBL/GenBank/DDBJ whole genome shotgun (WGS) entry which is preliminary data.</text>
</comment>
<dbReference type="RefSeq" id="WP_272095267.1">
    <property type="nucleotide sequence ID" value="NZ_JAQNDK010000001.1"/>
</dbReference>
<dbReference type="EMBL" id="JAQNDK010000001">
    <property type="protein sequence ID" value="MDC0678448.1"/>
    <property type="molecule type" value="Genomic_DNA"/>
</dbReference>
<evidence type="ECO:0000313" key="1">
    <source>
        <dbReference type="EMBL" id="MDC0678448.1"/>
    </source>
</evidence>
<organism evidence="1 2">
    <name type="scientific">Sorangium atrum</name>
    <dbReference type="NCBI Taxonomy" id="2995308"/>
    <lineage>
        <taxon>Bacteria</taxon>
        <taxon>Pseudomonadati</taxon>
        <taxon>Myxococcota</taxon>
        <taxon>Polyangia</taxon>
        <taxon>Polyangiales</taxon>
        <taxon>Polyangiaceae</taxon>
        <taxon>Sorangium</taxon>
    </lineage>
</organism>